<dbReference type="Pfam" id="PF13023">
    <property type="entry name" value="HD_3"/>
    <property type="match status" value="1"/>
</dbReference>
<dbReference type="SUPFAM" id="SSF109604">
    <property type="entry name" value="HD-domain/PDEase-like"/>
    <property type="match status" value="1"/>
</dbReference>
<proteinExistence type="predicted"/>
<protein>
    <recommendedName>
        <fullName evidence="1">HD domain-containing protein</fullName>
    </recommendedName>
</protein>
<feature type="domain" description="HD" evidence="1">
    <location>
        <begin position="53"/>
        <end position="177"/>
    </location>
</feature>
<reference evidence="2" key="1">
    <citation type="journal article" date="2012" name="Science">
        <title>Fermentation, hydrogen, and sulfur metabolism in multiple uncultivated bacterial phyla.</title>
        <authorList>
            <person name="Wrighton K.C."/>
            <person name="Thomas B.C."/>
            <person name="Sharon I."/>
            <person name="Miller C.S."/>
            <person name="Castelle C.J."/>
            <person name="VerBerkmoes N.C."/>
            <person name="Wilkins M.J."/>
            <person name="Hettich R.L."/>
            <person name="Lipton M.S."/>
            <person name="Williams K.H."/>
            <person name="Long P.E."/>
            <person name="Banfield J.F."/>
        </authorList>
    </citation>
    <scope>NUCLEOTIDE SEQUENCE [LARGE SCALE GENOMIC DNA]</scope>
</reference>
<dbReference type="Gene3D" id="1.10.3210.10">
    <property type="entry name" value="Hypothetical protein af1432"/>
    <property type="match status" value="1"/>
</dbReference>
<evidence type="ECO:0000313" key="2">
    <source>
        <dbReference type="EMBL" id="EKE28471.1"/>
    </source>
</evidence>
<sequence length="264" mass="31845">MEKISNLLIKKLELVNTYLIPTTWSGLRLIDELQKIPRAWKHLRLDKNWIILPKRSVYDHLVSLWRNADILMDLTELKVDIKALTDIIAFHDLAEAIIWDTPYFTTSDLAKDLHKSKEDKDLEEMKANMLILDTFEWELKKDFWAYLSSWINSETSNELLLFKYLDRLDPIINIWRYINIFRFEIDIDHFLFAMDDFFINPHVVEFSFNANTKLLVKFFQDKNNALRFHKDWIDFIRRKLESSPINPNFLIEILENKDMNFIWN</sequence>
<dbReference type="InterPro" id="IPR006674">
    <property type="entry name" value="HD_domain"/>
</dbReference>
<comment type="caution">
    <text evidence="2">The sequence shown here is derived from an EMBL/GenBank/DDBJ whole genome shotgun (WGS) entry which is preliminary data.</text>
</comment>
<evidence type="ECO:0000259" key="1">
    <source>
        <dbReference type="Pfam" id="PF13023"/>
    </source>
</evidence>
<accession>K2FBG6</accession>
<gene>
    <name evidence="2" type="ORF">ACD_3C00054G0011</name>
</gene>
<organism evidence="2">
    <name type="scientific">uncultured bacterium</name>
    <name type="common">gcode 4</name>
    <dbReference type="NCBI Taxonomy" id="1234023"/>
    <lineage>
        <taxon>Bacteria</taxon>
        <taxon>environmental samples</taxon>
    </lineage>
</organism>
<dbReference type="EMBL" id="AMFJ01000328">
    <property type="protein sequence ID" value="EKE28471.1"/>
    <property type="molecule type" value="Genomic_DNA"/>
</dbReference>
<name>K2FBG6_9BACT</name>
<dbReference type="AlphaFoldDB" id="K2FBG6"/>